<dbReference type="EMBL" id="CAJVQC010117664">
    <property type="protein sequence ID" value="CAG8837434.1"/>
    <property type="molecule type" value="Genomic_DNA"/>
</dbReference>
<feature type="non-terminal residue" evidence="1">
    <location>
        <position position="40"/>
    </location>
</feature>
<evidence type="ECO:0000313" key="1">
    <source>
        <dbReference type="EMBL" id="CAG8837434.1"/>
    </source>
</evidence>
<proteinExistence type="predicted"/>
<organism evidence="1 2">
    <name type="scientific">Racocetra persica</name>
    <dbReference type="NCBI Taxonomy" id="160502"/>
    <lineage>
        <taxon>Eukaryota</taxon>
        <taxon>Fungi</taxon>
        <taxon>Fungi incertae sedis</taxon>
        <taxon>Mucoromycota</taxon>
        <taxon>Glomeromycotina</taxon>
        <taxon>Glomeromycetes</taxon>
        <taxon>Diversisporales</taxon>
        <taxon>Gigasporaceae</taxon>
        <taxon>Racocetra</taxon>
    </lineage>
</organism>
<accession>A0ACA9SF28</accession>
<name>A0ACA9SF28_9GLOM</name>
<keyword evidence="2" id="KW-1185">Reference proteome</keyword>
<reference evidence="1" key="1">
    <citation type="submission" date="2021-06" db="EMBL/GenBank/DDBJ databases">
        <authorList>
            <person name="Kallberg Y."/>
            <person name="Tangrot J."/>
            <person name="Rosling A."/>
        </authorList>
    </citation>
    <scope>NUCLEOTIDE SEQUENCE</scope>
    <source>
        <strain evidence="1">MA461A</strain>
    </source>
</reference>
<evidence type="ECO:0000313" key="2">
    <source>
        <dbReference type="Proteomes" id="UP000789920"/>
    </source>
</evidence>
<gene>
    <name evidence="1" type="ORF">RPERSI_LOCUS30303</name>
</gene>
<comment type="caution">
    <text evidence="1">The sequence shown here is derived from an EMBL/GenBank/DDBJ whole genome shotgun (WGS) entry which is preliminary data.</text>
</comment>
<protein>
    <submittedName>
        <fullName evidence="1">32492_t:CDS:1</fullName>
    </submittedName>
</protein>
<sequence length="40" mass="4352">MRDVVCEAEPGTIGIVVSPRLNFTEFAINEAKAYQPLGKS</sequence>
<dbReference type="Proteomes" id="UP000789920">
    <property type="component" value="Unassembled WGS sequence"/>
</dbReference>